<dbReference type="STRING" id="160454.RV10_GL001084"/>
<evidence type="ECO:0000256" key="3">
    <source>
        <dbReference type="ARBA" id="ARBA00023163"/>
    </source>
</evidence>
<organism evidence="5 6">
    <name type="scientific">Enterococcus pallens ATCC BAA-351</name>
    <dbReference type="NCBI Taxonomy" id="1158607"/>
    <lineage>
        <taxon>Bacteria</taxon>
        <taxon>Bacillati</taxon>
        <taxon>Bacillota</taxon>
        <taxon>Bacilli</taxon>
        <taxon>Lactobacillales</taxon>
        <taxon>Enterococcaceae</taxon>
        <taxon>Enterococcus</taxon>
    </lineage>
</organism>
<dbReference type="GO" id="GO:0003700">
    <property type="term" value="F:DNA-binding transcription factor activity"/>
    <property type="evidence" value="ECO:0007669"/>
    <property type="project" value="InterPro"/>
</dbReference>
<evidence type="ECO:0000256" key="1">
    <source>
        <dbReference type="ARBA" id="ARBA00023015"/>
    </source>
</evidence>
<dbReference type="Gene3D" id="1.10.10.60">
    <property type="entry name" value="Homeodomain-like"/>
    <property type="match status" value="2"/>
</dbReference>
<dbReference type="EMBL" id="AJAQ01000035">
    <property type="protein sequence ID" value="EOH91100.1"/>
    <property type="molecule type" value="Genomic_DNA"/>
</dbReference>
<gene>
    <name evidence="5" type="ORF">UAU_03639</name>
</gene>
<keyword evidence="2" id="KW-0238">DNA-binding</keyword>
<dbReference type="InterPro" id="IPR018060">
    <property type="entry name" value="HTH_AraC"/>
</dbReference>
<dbReference type="Proteomes" id="UP000013782">
    <property type="component" value="Unassembled WGS sequence"/>
</dbReference>
<dbReference type="SUPFAM" id="SSF51182">
    <property type="entry name" value="RmlC-like cupins"/>
    <property type="match status" value="1"/>
</dbReference>
<dbReference type="InterPro" id="IPR013096">
    <property type="entry name" value="Cupin_2"/>
</dbReference>
<dbReference type="HOGENOM" id="CLU_000445_88_3_9"/>
<dbReference type="AlphaFoldDB" id="R2S6G0"/>
<name>R2S6G0_9ENTE</name>
<evidence type="ECO:0000256" key="2">
    <source>
        <dbReference type="ARBA" id="ARBA00023125"/>
    </source>
</evidence>
<proteinExistence type="predicted"/>
<accession>R2S6G0</accession>
<dbReference type="InterPro" id="IPR009057">
    <property type="entry name" value="Homeodomain-like_sf"/>
</dbReference>
<keyword evidence="6" id="KW-1185">Reference proteome</keyword>
<keyword evidence="1" id="KW-0805">Transcription regulation</keyword>
<evidence type="ECO:0000259" key="4">
    <source>
        <dbReference type="PROSITE" id="PS01124"/>
    </source>
</evidence>
<dbReference type="InterPro" id="IPR014710">
    <property type="entry name" value="RmlC-like_jellyroll"/>
</dbReference>
<comment type="caution">
    <text evidence="5">The sequence shown here is derived from an EMBL/GenBank/DDBJ whole genome shotgun (WGS) entry which is preliminary data.</text>
</comment>
<dbReference type="Pfam" id="PF12833">
    <property type="entry name" value="HTH_18"/>
    <property type="match status" value="1"/>
</dbReference>
<dbReference type="GO" id="GO:0043565">
    <property type="term" value="F:sequence-specific DNA binding"/>
    <property type="evidence" value="ECO:0007669"/>
    <property type="project" value="InterPro"/>
</dbReference>
<protein>
    <recommendedName>
        <fullName evidence="4">HTH araC/xylS-type domain-containing protein</fullName>
    </recommendedName>
</protein>
<reference evidence="5 6" key="1">
    <citation type="submission" date="2013-02" db="EMBL/GenBank/DDBJ databases">
        <title>The Genome Sequence of Enterococcus pallens BAA-351.</title>
        <authorList>
            <consortium name="The Broad Institute Genome Sequencing Platform"/>
            <consortium name="The Broad Institute Genome Sequencing Center for Infectious Disease"/>
            <person name="Earl A.M."/>
            <person name="Gilmore M.S."/>
            <person name="Lebreton F."/>
            <person name="Walker B."/>
            <person name="Young S.K."/>
            <person name="Zeng Q."/>
            <person name="Gargeya S."/>
            <person name="Fitzgerald M."/>
            <person name="Haas B."/>
            <person name="Abouelleil A."/>
            <person name="Alvarado L."/>
            <person name="Arachchi H.M."/>
            <person name="Berlin A.M."/>
            <person name="Chapman S.B."/>
            <person name="Dewar J."/>
            <person name="Goldberg J."/>
            <person name="Griggs A."/>
            <person name="Gujja S."/>
            <person name="Hansen M."/>
            <person name="Howarth C."/>
            <person name="Imamovic A."/>
            <person name="Larimer J."/>
            <person name="McCowan C."/>
            <person name="Murphy C."/>
            <person name="Neiman D."/>
            <person name="Pearson M."/>
            <person name="Priest M."/>
            <person name="Roberts A."/>
            <person name="Saif S."/>
            <person name="Shea T."/>
            <person name="Sisk P."/>
            <person name="Sykes S."/>
            <person name="Wortman J."/>
            <person name="Nusbaum C."/>
            <person name="Birren B."/>
        </authorList>
    </citation>
    <scope>NUCLEOTIDE SEQUENCE [LARGE SCALE GENOMIC DNA]</scope>
    <source>
        <strain evidence="5 6">ATCC BAA-351</strain>
    </source>
</reference>
<dbReference type="CDD" id="cd02209">
    <property type="entry name" value="cupin_XRE_C"/>
    <property type="match status" value="1"/>
</dbReference>
<sequence length="274" mass="32283">MHEEYENIQLDHETDSYIFKFLSRDTARIIPMHFHKEVEILYCIKGNLKIWIDGNQVVLNQGEFFCLNSLVPHATQSLSSSEVVVLYLSDEVFKKEQVQVKIPKAEKPTKTYQRCIDLINQIYQQSQSHERFQKYLQQSLVLELEYLFLTEFSEDLGKGDQKQFAQNAKITKVINLVRNNFHKNISLDELSQLSGYSMHYLSRMFHKNTGLTFYEYKKSLCLELALKMIETTNESLEEIALKSGFPNEKSMREYFKKIMGISPIKYKMSKNDRK</sequence>
<dbReference type="PANTHER" id="PTHR43280:SF34">
    <property type="entry name" value="ARAC-FAMILY TRANSCRIPTIONAL REGULATOR"/>
    <property type="match status" value="1"/>
</dbReference>
<dbReference type="eggNOG" id="COG2207">
    <property type="taxonomic scope" value="Bacteria"/>
</dbReference>
<evidence type="ECO:0000313" key="6">
    <source>
        <dbReference type="Proteomes" id="UP000013782"/>
    </source>
</evidence>
<dbReference type="InterPro" id="IPR011051">
    <property type="entry name" value="RmlC_Cupin_sf"/>
</dbReference>
<evidence type="ECO:0000313" key="5">
    <source>
        <dbReference type="EMBL" id="EOH91100.1"/>
    </source>
</evidence>
<feature type="domain" description="HTH araC/xylS-type" evidence="4">
    <location>
        <begin position="171"/>
        <end position="269"/>
    </location>
</feature>
<dbReference type="PROSITE" id="PS01124">
    <property type="entry name" value="HTH_ARAC_FAMILY_2"/>
    <property type="match status" value="1"/>
</dbReference>
<dbReference type="Pfam" id="PF07883">
    <property type="entry name" value="Cupin_2"/>
    <property type="match status" value="1"/>
</dbReference>
<dbReference type="SMART" id="SM00342">
    <property type="entry name" value="HTH_ARAC"/>
    <property type="match status" value="1"/>
</dbReference>
<dbReference type="RefSeq" id="WP_010758613.1">
    <property type="nucleotide sequence ID" value="NZ_ASWD01000004.1"/>
</dbReference>
<keyword evidence="3" id="KW-0804">Transcription</keyword>
<dbReference type="Gene3D" id="2.60.120.10">
    <property type="entry name" value="Jelly Rolls"/>
    <property type="match status" value="1"/>
</dbReference>
<dbReference type="SUPFAM" id="SSF46689">
    <property type="entry name" value="Homeodomain-like"/>
    <property type="match status" value="2"/>
</dbReference>
<dbReference type="PATRIC" id="fig|1158607.3.peg.3636"/>
<dbReference type="OrthoDB" id="9799319at2"/>
<dbReference type="PANTHER" id="PTHR43280">
    <property type="entry name" value="ARAC-FAMILY TRANSCRIPTIONAL REGULATOR"/>
    <property type="match status" value="1"/>
</dbReference>